<gene>
    <name evidence="1" type="ORF">SAMN05216418_2827</name>
</gene>
<reference evidence="1 2" key="1">
    <citation type="submission" date="2016-09" db="EMBL/GenBank/DDBJ databases">
        <authorList>
            <person name="Capua I."/>
            <person name="De Benedictis P."/>
            <person name="Joannis T."/>
            <person name="Lombin L.H."/>
            <person name="Cattoli G."/>
        </authorList>
    </citation>
    <scope>NUCLEOTIDE SEQUENCE [LARGE SCALE GENOMIC DNA]</scope>
    <source>
        <strain evidence="1 2">NIO-1002</strain>
    </source>
</reference>
<protein>
    <submittedName>
        <fullName evidence="1">Uncharacterized protein</fullName>
    </submittedName>
</protein>
<name>A0A1G6NRV5_9MICO</name>
<dbReference type="EMBL" id="FMYG01000006">
    <property type="protein sequence ID" value="SDC70468.1"/>
    <property type="molecule type" value="Genomic_DNA"/>
</dbReference>
<dbReference type="Proteomes" id="UP000183203">
    <property type="component" value="Unassembled WGS sequence"/>
</dbReference>
<accession>A0A1G6NRV5</accession>
<organism evidence="1 2">
    <name type="scientific">Microbacterium enclense</name>
    <dbReference type="NCBI Taxonomy" id="993073"/>
    <lineage>
        <taxon>Bacteria</taxon>
        <taxon>Bacillati</taxon>
        <taxon>Actinomycetota</taxon>
        <taxon>Actinomycetes</taxon>
        <taxon>Micrococcales</taxon>
        <taxon>Microbacteriaceae</taxon>
        <taxon>Microbacterium</taxon>
    </lineage>
</organism>
<dbReference type="OrthoDB" id="5124189at2"/>
<dbReference type="RefSeq" id="WP_058232961.1">
    <property type="nucleotide sequence ID" value="NZ_FMYG01000006.1"/>
</dbReference>
<proteinExistence type="predicted"/>
<sequence length="151" mass="17103">MSDRRVPRRQLEALSRRDGFVCVWTATEGDRLVPQHRQGGMGGRPDKHRTENLLWLDSLLNGGIEADADLAEIAKAYGIKVPIWVPDVAAVPVFFAHEHAWFLLEGDERREISAVEALDRMHQIYGDEYFAWKARADQSPRAALLALRGSR</sequence>
<evidence type="ECO:0000313" key="1">
    <source>
        <dbReference type="EMBL" id="SDC70468.1"/>
    </source>
</evidence>
<dbReference type="AlphaFoldDB" id="A0A1G6NRV5"/>
<dbReference type="STRING" id="993073.AS029_12740"/>
<evidence type="ECO:0000313" key="2">
    <source>
        <dbReference type="Proteomes" id="UP000183203"/>
    </source>
</evidence>